<keyword evidence="3" id="KW-1185">Reference proteome</keyword>
<feature type="transmembrane region" description="Helical" evidence="1">
    <location>
        <begin position="12"/>
        <end position="30"/>
    </location>
</feature>
<evidence type="ECO:0000256" key="1">
    <source>
        <dbReference type="SAM" id="Phobius"/>
    </source>
</evidence>
<sequence length="148" mass="16464">MVGGSVLGFSSRIWLAYVSCFFLTTLYFTVRRNTARQGKLSRKDCDCLAAESVLFRLSCFHIFILPQPSASVSPLKFAPTSSVIAVVPLGRMPSCKQTFENLLWEDSQSETGSRGSVWCFLGAGLLCLLFLTIFLQVVITDKPYYITL</sequence>
<dbReference type="EMBL" id="JAULSW010000008">
    <property type="protein sequence ID" value="KAK3372407.1"/>
    <property type="molecule type" value="Genomic_DNA"/>
</dbReference>
<proteinExistence type="predicted"/>
<name>A0AAE0KAA6_9PEZI</name>
<dbReference type="AlphaFoldDB" id="A0AAE0KAA6"/>
<gene>
    <name evidence="2" type="ORF">B0H63DRAFT_294403</name>
</gene>
<protein>
    <submittedName>
        <fullName evidence="2">Uncharacterized protein</fullName>
    </submittedName>
</protein>
<accession>A0AAE0KAA6</accession>
<evidence type="ECO:0000313" key="2">
    <source>
        <dbReference type="EMBL" id="KAK3372407.1"/>
    </source>
</evidence>
<comment type="caution">
    <text evidence="2">The sequence shown here is derived from an EMBL/GenBank/DDBJ whole genome shotgun (WGS) entry which is preliminary data.</text>
</comment>
<reference evidence="2" key="2">
    <citation type="submission" date="2023-06" db="EMBL/GenBank/DDBJ databases">
        <authorList>
            <consortium name="Lawrence Berkeley National Laboratory"/>
            <person name="Haridas S."/>
            <person name="Hensen N."/>
            <person name="Bonometti L."/>
            <person name="Westerberg I."/>
            <person name="Brannstrom I.O."/>
            <person name="Guillou S."/>
            <person name="Cros-Aarteil S."/>
            <person name="Calhoun S."/>
            <person name="Kuo A."/>
            <person name="Mondo S."/>
            <person name="Pangilinan J."/>
            <person name="Riley R."/>
            <person name="LaButti K."/>
            <person name="Andreopoulos B."/>
            <person name="Lipzen A."/>
            <person name="Chen C."/>
            <person name="Yanf M."/>
            <person name="Daum C."/>
            <person name="Ng V."/>
            <person name="Clum A."/>
            <person name="Steindorff A."/>
            <person name="Ohm R."/>
            <person name="Martin F."/>
            <person name="Silar P."/>
            <person name="Natvig D."/>
            <person name="Lalanne C."/>
            <person name="Gautier V."/>
            <person name="Ament-velasquez S.L."/>
            <person name="Kruys A."/>
            <person name="Hutchinson M.I."/>
            <person name="Powell A.J."/>
            <person name="Barry K."/>
            <person name="Miller A.N."/>
            <person name="Grigoriev I.V."/>
            <person name="Debuchy R."/>
            <person name="Gladieux P."/>
            <person name="Thoren M.H."/>
            <person name="Johannesson H."/>
        </authorList>
    </citation>
    <scope>NUCLEOTIDE SEQUENCE</scope>
    <source>
        <strain evidence="2">CBS 232.78</strain>
    </source>
</reference>
<feature type="transmembrane region" description="Helical" evidence="1">
    <location>
        <begin position="117"/>
        <end position="139"/>
    </location>
</feature>
<keyword evidence="1" id="KW-0812">Transmembrane</keyword>
<reference evidence="2" key="1">
    <citation type="journal article" date="2023" name="Mol. Phylogenet. Evol.">
        <title>Genome-scale phylogeny and comparative genomics of the fungal order Sordariales.</title>
        <authorList>
            <person name="Hensen N."/>
            <person name="Bonometti L."/>
            <person name="Westerberg I."/>
            <person name="Brannstrom I.O."/>
            <person name="Guillou S."/>
            <person name="Cros-Aarteil S."/>
            <person name="Calhoun S."/>
            <person name="Haridas S."/>
            <person name="Kuo A."/>
            <person name="Mondo S."/>
            <person name="Pangilinan J."/>
            <person name="Riley R."/>
            <person name="LaButti K."/>
            <person name="Andreopoulos B."/>
            <person name="Lipzen A."/>
            <person name="Chen C."/>
            <person name="Yan M."/>
            <person name="Daum C."/>
            <person name="Ng V."/>
            <person name="Clum A."/>
            <person name="Steindorff A."/>
            <person name="Ohm R.A."/>
            <person name="Martin F."/>
            <person name="Silar P."/>
            <person name="Natvig D.O."/>
            <person name="Lalanne C."/>
            <person name="Gautier V."/>
            <person name="Ament-Velasquez S.L."/>
            <person name="Kruys A."/>
            <person name="Hutchinson M.I."/>
            <person name="Powell A.J."/>
            <person name="Barry K."/>
            <person name="Miller A.N."/>
            <person name="Grigoriev I.V."/>
            <person name="Debuchy R."/>
            <person name="Gladieux P."/>
            <person name="Hiltunen Thoren M."/>
            <person name="Johannesson H."/>
        </authorList>
    </citation>
    <scope>NUCLEOTIDE SEQUENCE</scope>
    <source>
        <strain evidence="2">CBS 232.78</strain>
    </source>
</reference>
<organism evidence="2 3">
    <name type="scientific">Podospora didyma</name>
    <dbReference type="NCBI Taxonomy" id="330526"/>
    <lineage>
        <taxon>Eukaryota</taxon>
        <taxon>Fungi</taxon>
        <taxon>Dikarya</taxon>
        <taxon>Ascomycota</taxon>
        <taxon>Pezizomycotina</taxon>
        <taxon>Sordariomycetes</taxon>
        <taxon>Sordariomycetidae</taxon>
        <taxon>Sordariales</taxon>
        <taxon>Podosporaceae</taxon>
        <taxon>Podospora</taxon>
    </lineage>
</organism>
<keyword evidence="1" id="KW-1133">Transmembrane helix</keyword>
<dbReference type="Proteomes" id="UP001285441">
    <property type="component" value="Unassembled WGS sequence"/>
</dbReference>
<evidence type="ECO:0000313" key="3">
    <source>
        <dbReference type="Proteomes" id="UP001285441"/>
    </source>
</evidence>
<keyword evidence="1" id="KW-0472">Membrane</keyword>